<dbReference type="Gene3D" id="3.30.70.330">
    <property type="match status" value="2"/>
</dbReference>
<dbReference type="InterPro" id="IPR006509">
    <property type="entry name" value="RBM39_SF"/>
</dbReference>
<accession>A0ABP0C0G6</accession>
<dbReference type="Pfam" id="PF00076">
    <property type="entry name" value="RRM_1"/>
    <property type="match status" value="2"/>
</dbReference>
<feature type="compositionally biased region" description="Acidic residues" evidence="2">
    <location>
        <begin position="149"/>
        <end position="174"/>
    </location>
</feature>
<evidence type="ECO:0000256" key="2">
    <source>
        <dbReference type="SAM" id="MobiDB-lite"/>
    </source>
</evidence>
<feature type="domain" description="RRM" evidence="3">
    <location>
        <begin position="317"/>
        <end position="395"/>
    </location>
</feature>
<feature type="region of interest" description="Disordered" evidence="2">
    <location>
        <begin position="290"/>
        <end position="309"/>
    </location>
</feature>
<keyword evidence="1" id="KW-0694">RNA-binding</keyword>
<dbReference type="InterPro" id="IPR000504">
    <property type="entry name" value="RRM_dom"/>
</dbReference>
<keyword evidence="5" id="KW-1185">Reference proteome</keyword>
<comment type="caution">
    <text evidence="4">The sequence shown here is derived from an EMBL/GenBank/DDBJ whole genome shotgun (WGS) entry which is preliminary data.</text>
</comment>
<feature type="compositionally biased region" description="Basic and acidic residues" evidence="2">
    <location>
        <begin position="133"/>
        <end position="148"/>
    </location>
</feature>
<evidence type="ECO:0000313" key="5">
    <source>
        <dbReference type="Proteomes" id="UP001642482"/>
    </source>
</evidence>
<feature type="region of interest" description="Disordered" evidence="2">
    <location>
        <begin position="1"/>
        <end position="211"/>
    </location>
</feature>
<feature type="compositionally biased region" description="Gly residues" evidence="2">
    <location>
        <begin position="401"/>
        <end position="448"/>
    </location>
</feature>
<feature type="compositionally biased region" description="Acidic residues" evidence="2">
    <location>
        <begin position="62"/>
        <end position="88"/>
    </location>
</feature>
<evidence type="ECO:0000313" key="4">
    <source>
        <dbReference type="EMBL" id="CAK7225439.1"/>
    </source>
</evidence>
<sequence length="456" mass="48350">MGKSKDTKVKAAPADPIKSVKNAGVTKPSKSSDAKSKKLAKEVASKAVNGKEKKKSKKVESESESESESEDSASDSSDSSDSESESEEEKPAAKTNGKVAKKAESESESESDSDSDSSDSDSDSDEEEEEEKEAAKPKEEKKETKAESDSESDSDSDSDADSSDSDSDEEEEKAEEPSKKRKADDEEPAAAKKAKTDDAEEGAEAAAEPAEGTTLFAGNLGWKVDDNLLYEEFKVCEGLVGARVITDREQQRSRGFGYVDFETPEAAKAAFEKMQGYFIEGRELKLDFSAARPKNDGNNNAANRAKKYGDTISPESDTLFVGNLPFHADEDSVSAFFNEVANVKSLRLPTDMESGRPKGFGYVSFYSVDDARKAFEQLNGQDCAGRNVRLDYSTPKPRNDFGGGRGGGRGGFGGGRGGGRGGFGGGRGGPRGGGRGGFGGSSRGGSSGFQGKKTTF</sequence>
<dbReference type="SUPFAM" id="SSF54928">
    <property type="entry name" value="RNA-binding domain, RBD"/>
    <property type="match status" value="2"/>
</dbReference>
<dbReference type="InterPro" id="IPR035979">
    <property type="entry name" value="RBD_domain_sf"/>
</dbReference>
<dbReference type="Proteomes" id="UP001642482">
    <property type="component" value="Unassembled WGS sequence"/>
</dbReference>
<name>A0ABP0C0G6_9PEZI</name>
<organism evidence="4 5">
    <name type="scientific">Sporothrix eucalyptigena</name>
    <dbReference type="NCBI Taxonomy" id="1812306"/>
    <lineage>
        <taxon>Eukaryota</taxon>
        <taxon>Fungi</taxon>
        <taxon>Dikarya</taxon>
        <taxon>Ascomycota</taxon>
        <taxon>Pezizomycotina</taxon>
        <taxon>Sordariomycetes</taxon>
        <taxon>Sordariomycetidae</taxon>
        <taxon>Ophiostomatales</taxon>
        <taxon>Ophiostomataceae</taxon>
        <taxon>Sporothrix</taxon>
    </lineage>
</organism>
<dbReference type="SMART" id="SM00360">
    <property type="entry name" value="RRM"/>
    <property type="match status" value="2"/>
</dbReference>
<protein>
    <submittedName>
        <fullName evidence="4">Nuclear localization sequence binding protein</fullName>
    </submittedName>
</protein>
<feature type="compositionally biased region" description="Acidic residues" evidence="2">
    <location>
        <begin position="106"/>
        <end position="132"/>
    </location>
</feature>
<gene>
    <name evidence="4" type="primary">NSR1</name>
    <name evidence="4" type="ORF">SEUCBS140593_005903</name>
</gene>
<feature type="compositionally biased region" description="Basic and acidic residues" evidence="2">
    <location>
        <begin position="30"/>
        <end position="44"/>
    </location>
</feature>
<dbReference type="EMBL" id="CAWUHD010000060">
    <property type="protein sequence ID" value="CAK7225439.1"/>
    <property type="molecule type" value="Genomic_DNA"/>
</dbReference>
<dbReference type="PANTHER" id="PTHR48036">
    <property type="entry name" value="SPLICING FACTOR (PAD-1), PUTATIVE (AFU_ORTHOLOGUE AFUA_1G15810)-RELATED"/>
    <property type="match status" value="1"/>
</dbReference>
<reference evidence="4 5" key="1">
    <citation type="submission" date="2024-01" db="EMBL/GenBank/DDBJ databases">
        <authorList>
            <person name="Allen C."/>
            <person name="Tagirdzhanova G."/>
        </authorList>
    </citation>
    <scope>NUCLEOTIDE SEQUENCE [LARGE SCALE GENOMIC DNA]</scope>
</reference>
<evidence type="ECO:0000256" key="1">
    <source>
        <dbReference type="PROSITE-ProRule" id="PRU00176"/>
    </source>
</evidence>
<feature type="domain" description="RRM" evidence="3">
    <location>
        <begin position="213"/>
        <end position="291"/>
    </location>
</feature>
<proteinExistence type="predicted"/>
<dbReference type="InterPro" id="IPR012677">
    <property type="entry name" value="Nucleotide-bd_a/b_plait_sf"/>
</dbReference>
<feature type="compositionally biased region" description="Basic and acidic residues" evidence="2">
    <location>
        <begin position="175"/>
        <end position="184"/>
    </location>
</feature>
<evidence type="ECO:0000259" key="3">
    <source>
        <dbReference type="PROSITE" id="PS50102"/>
    </source>
</evidence>
<dbReference type="PROSITE" id="PS50102">
    <property type="entry name" value="RRM"/>
    <property type="match status" value="2"/>
</dbReference>
<feature type="region of interest" description="Disordered" evidence="2">
    <location>
        <begin position="388"/>
        <end position="456"/>
    </location>
</feature>